<dbReference type="GO" id="GO:0008061">
    <property type="term" value="F:chitin binding"/>
    <property type="evidence" value="ECO:0007669"/>
    <property type="project" value="UniProtKB-UniRule"/>
</dbReference>
<proteinExistence type="inferred from homology"/>
<sequence>MGAFHFNRSLLWLFGLTCLFLLCQNAQAAGCSALAPCATGCCNKFGYCGITDDFSGADCVASCDFEPECSASKPCAQGCCNKFGFCGLGPDFCGDDCVANCERKSECDPGKYGDYAESKKCPLNVCCSKFGFCGTTKDFCGTKKVKRPSCPNKDSLNRVVGYYEGWSVNRPCNVFYPDQIPVGVYTHLNYAFASVDPESFAVLAPSESEKKLMKRLTDLKKADPDLKVFIAIGGWTFNDPGPTRTTFMTDYNFDGVDLDWEYPTADDRGGREEDFKNLPKFLANLKKSLKGTGGRDGVSITLPASYWYLQHFDLENLHKHVDFFNIMSYDLHGKWDLGNQWLDPVLNSHTNLTEIKNAMDLIWRNDVPSDKVVLGLAFHARVFSASDPACMDPGCPFVSGGNPGPCSDEVSILLNSEVKDIMSEKKLTSKLDKDAAVKILKFDTNQWLTYDDEETLEMKTDFAKSQCLGGVMIWAVSHDHPSGNFSTALAKKTGRKVTSLAFDKTKDSMEVQKTHLQCRWTNCFESCPSGWTTVARTDKGARGDERMWDNTGCGGDGQHTFCCPPDSEQPKCGWYTHNNGHCKSDCPSGYVEVGSNFQHCSNNDNDYQAACCTTDTNSMKLYSQCDWAGSAPGCDSGECPSNMEYFLNSTTGSGGNYCNAKSVKYTWNGNEGTSWETRKYCCDDDDKTKWDDCEWRDDIGLALADGVVKDYCYSGCPSDKVRVAMDQHRDGCKGDGGKSMCCSANYVTKTKRSYTDSESRLESNVKAFMKNPDCGSDAYNFKRDLESMEFVGLSSGEYNHTSVLHRRFDTRPYESMRGLMLDIGFTLVAGQAAIEIWDKNVASVYKNFAVDKIQSWLKKNPEWKEDGMVDYSALIVCNMDIFDDKIGGEDSEISCEYAYRSCCPDGQEDCSDEDSDDDDDGGNLEARSLEKRAGPRPSRVPFRNGGSLNWESFSMWRDATRYANMTTQMELDNPNEALQSIRSVITVMNYLNDPRVRPRMVATSNEIRREWGLVDQQWTADGNDAVYAQDWWDQWFRDRLQHIGTTNTNWALSSIADMRRLWAVRTGSNVAPTIETLDKMKADATDMKIDMDDLD</sequence>
<evidence type="ECO:0000256" key="3">
    <source>
        <dbReference type="ARBA" id="ARBA00012729"/>
    </source>
</evidence>
<evidence type="ECO:0000256" key="6">
    <source>
        <dbReference type="ARBA" id="ARBA00023024"/>
    </source>
</evidence>
<dbReference type="Pfam" id="PF00187">
    <property type="entry name" value="Chitin_bind_1"/>
    <property type="match status" value="1"/>
</dbReference>
<dbReference type="PANTHER" id="PTHR11177">
    <property type="entry name" value="CHITINASE"/>
    <property type="match status" value="1"/>
</dbReference>
<evidence type="ECO:0000259" key="15">
    <source>
        <dbReference type="PROSITE" id="PS50941"/>
    </source>
</evidence>
<dbReference type="Gene3D" id="3.20.20.80">
    <property type="entry name" value="Glycosidases"/>
    <property type="match status" value="1"/>
</dbReference>
<protein>
    <recommendedName>
        <fullName evidence="3">chitinase</fullName>
        <ecNumber evidence="3">3.2.1.14</ecNumber>
    </recommendedName>
</protein>
<evidence type="ECO:0000256" key="2">
    <source>
        <dbReference type="ARBA" id="ARBA00008682"/>
    </source>
</evidence>
<dbReference type="GO" id="GO:0008843">
    <property type="term" value="F:endochitinase activity"/>
    <property type="evidence" value="ECO:0007669"/>
    <property type="project" value="UniProtKB-EC"/>
</dbReference>
<dbReference type="InterPro" id="IPR017853">
    <property type="entry name" value="GH"/>
</dbReference>
<dbReference type="CDD" id="cd00035">
    <property type="entry name" value="ChtBD1"/>
    <property type="match status" value="1"/>
</dbReference>
<evidence type="ECO:0000256" key="12">
    <source>
        <dbReference type="RuleBase" id="RU000489"/>
    </source>
</evidence>
<comment type="similarity">
    <text evidence="2">Belongs to the glycosyl hydrolase 18 family. Chitinase class V subfamily.</text>
</comment>
<dbReference type="InterPro" id="IPR029070">
    <property type="entry name" value="Chitinase_insertion_sf"/>
</dbReference>
<accession>A0A9P5GAT9</accession>
<evidence type="ECO:0000259" key="16">
    <source>
        <dbReference type="PROSITE" id="PS51910"/>
    </source>
</evidence>
<evidence type="ECO:0000256" key="1">
    <source>
        <dbReference type="ARBA" id="ARBA00000822"/>
    </source>
</evidence>
<dbReference type="SUPFAM" id="SSF54556">
    <property type="entry name" value="Chitinase insertion domain"/>
    <property type="match status" value="1"/>
</dbReference>
<dbReference type="Pfam" id="PF00704">
    <property type="entry name" value="Glyco_hydro_18"/>
    <property type="match status" value="1"/>
</dbReference>
<feature type="domain" description="Chitin-binding type-1" evidence="15">
    <location>
        <begin position="45"/>
        <end position="103"/>
    </location>
</feature>
<evidence type="ECO:0000256" key="13">
    <source>
        <dbReference type="SAM" id="MobiDB-lite"/>
    </source>
</evidence>
<dbReference type="Gene3D" id="3.10.50.10">
    <property type="match status" value="1"/>
</dbReference>
<evidence type="ECO:0000256" key="11">
    <source>
        <dbReference type="PROSITE-ProRule" id="PRU00261"/>
    </source>
</evidence>
<dbReference type="InterPro" id="IPR011583">
    <property type="entry name" value="Chitinase_II/V-like_cat"/>
</dbReference>
<comment type="catalytic activity">
    <reaction evidence="1">
        <text>Random endo-hydrolysis of N-acetyl-beta-D-glucosaminide (1-&gt;4)-beta-linkages in chitin and chitodextrins.</text>
        <dbReference type="EC" id="3.2.1.14"/>
    </reaction>
</comment>
<keyword evidence="9 12" id="KW-0326">Glycosidase</keyword>
<evidence type="ECO:0000313" key="18">
    <source>
        <dbReference type="Proteomes" id="UP000701341"/>
    </source>
</evidence>
<feature type="disulfide bond" evidence="11">
    <location>
        <begin position="121"/>
        <end position="133"/>
    </location>
</feature>
<feature type="chain" id="PRO_5040298325" description="chitinase" evidence="14">
    <location>
        <begin position="29"/>
        <end position="1095"/>
    </location>
</feature>
<keyword evidence="7" id="KW-0843">Virulence</keyword>
<name>A0A9P5GAT9_PENCR</name>
<dbReference type="PANTHER" id="PTHR11177:SF402">
    <property type="entry name" value="CHITINASE"/>
    <property type="match status" value="1"/>
</dbReference>
<evidence type="ECO:0000256" key="10">
    <source>
        <dbReference type="ARBA" id="ARBA00023326"/>
    </source>
</evidence>
<evidence type="ECO:0000313" key="17">
    <source>
        <dbReference type="EMBL" id="KAF7515085.1"/>
    </source>
</evidence>
<feature type="disulfide bond" evidence="11">
    <location>
        <begin position="126"/>
        <end position="140"/>
    </location>
</feature>
<evidence type="ECO:0000256" key="7">
    <source>
        <dbReference type="ARBA" id="ARBA00023026"/>
    </source>
</evidence>
<dbReference type="PROSITE" id="PS01095">
    <property type="entry name" value="GH18_1"/>
    <property type="match status" value="1"/>
</dbReference>
<dbReference type="PROSITE" id="PS51910">
    <property type="entry name" value="GH18_2"/>
    <property type="match status" value="1"/>
</dbReference>
<dbReference type="SUPFAM" id="SSF57016">
    <property type="entry name" value="Plant lectins/antimicrobial peptides"/>
    <property type="match status" value="1"/>
</dbReference>
<dbReference type="AlphaFoldDB" id="A0A9P5GAT9"/>
<dbReference type="Proteomes" id="UP000701341">
    <property type="component" value="Unassembled WGS sequence"/>
</dbReference>
<dbReference type="InterPro" id="IPR001002">
    <property type="entry name" value="Chitin-bd_1"/>
</dbReference>
<dbReference type="Gene3D" id="3.30.60.10">
    <property type="entry name" value="Endochitinase-like"/>
    <property type="match status" value="1"/>
</dbReference>
<dbReference type="InterPro" id="IPR050314">
    <property type="entry name" value="Glycosyl_Hydrlase_18"/>
</dbReference>
<dbReference type="InterPro" id="IPR036861">
    <property type="entry name" value="Endochitinase-like_sf"/>
</dbReference>
<dbReference type="PROSITE" id="PS50941">
    <property type="entry name" value="CHIT_BIND_I_2"/>
    <property type="match status" value="2"/>
</dbReference>
<keyword evidence="10" id="KW-0624">Polysaccharide degradation</keyword>
<feature type="region of interest" description="Disordered" evidence="13">
    <location>
        <begin position="906"/>
        <end position="943"/>
    </location>
</feature>
<keyword evidence="8" id="KW-0119">Carbohydrate metabolism</keyword>
<keyword evidence="18" id="KW-1185">Reference proteome</keyword>
<feature type="domain" description="GH18" evidence="16">
    <location>
        <begin position="157"/>
        <end position="496"/>
    </location>
</feature>
<reference evidence="17" key="1">
    <citation type="submission" date="2020-02" db="EMBL/GenBank/DDBJ databases">
        <authorList>
            <person name="Lichtner F.J."/>
        </authorList>
    </citation>
    <scope>NUCLEOTIDE SEQUENCE</scope>
    <source>
        <strain evidence="17">G10</strain>
    </source>
</reference>
<keyword evidence="5 12" id="KW-0378">Hydrolase</keyword>
<dbReference type="InterPro" id="IPR001579">
    <property type="entry name" value="Glyco_hydro_18_chit_AS"/>
</dbReference>
<dbReference type="PROSITE" id="PS00026">
    <property type="entry name" value="CHIT_BIND_I_1"/>
    <property type="match status" value="1"/>
</dbReference>
<keyword evidence="6" id="KW-0146">Chitin degradation</keyword>
<keyword evidence="11" id="KW-1015">Disulfide bond</keyword>
<evidence type="ECO:0000256" key="5">
    <source>
        <dbReference type="ARBA" id="ARBA00022801"/>
    </source>
</evidence>
<feature type="domain" description="Chitin-binding type-1" evidence="15">
    <location>
        <begin position="104"/>
        <end position="152"/>
    </location>
</feature>
<dbReference type="EC" id="3.2.1.14" evidence="3"/>
<dbReference type="InterPro" id="IPR001223">
    <property type="entry name" value="Glyco_hydro18_cat"/>
</dbReference>
<evidence type="ECO:0000256" key="9">
    <source>
        <dbReference type="ARBA" id="ARBA00023295"/>
    </source>
</evidence>
<comment type="caution">
    <text evidence="11">Lacks conserved residue(s) required for the propagation of feature annotation.</text>
</comment>
<dbReference type="GO" id="GO:0006032">
    <property type="term" value="P:chitin catabolic process"/>
    <property type="evidence" value="ECO:0007669"/>
    <property type="project" value="UniProtKB-KW"/>
</dbReference>
<feature type="compositionally biased region" description="Acidic residues" evidence="13">
    <location>
        <begin position="906"/>
        <end position="922"/>
    </location>
</feature>
<dbReference type="SMART" id="SM00636">
    <property type="entry name" value="Glyco_18"/>
    <property type="match status" value="1"/>
</dbReference>
<evidence type="ECO:0000256" key="8">
    <source>
        <dbReference type="ARBA" id="ARBA00023277"/>
    </source>
</evidence>
<dbReference type="SMART" id="SM00270">
    <property type="entry name" value="ChtBD1"/>
    <property type="match status" value="3"/>
</dbReference>
<feature type="disulfide bond" evidence="11">
    <location>
        <begin position="97"/>
        <end position="101"/>
    </location>
</feature>
<evidence type="ECO:0000256" key="14">
    <source>
        <dbReference type="SAM" id="SignalP"/>
    </source>
</evidence>
<organism evidence="17 18">
    <name type="scientific">Penicillium crustosum</name>
    <name type="common">Blue mold fungus</name>
    <dbReference type="NCBI Taxonomy" id="36656"/>
    <lineage>
        <taxon>Eukaryota</taxon>
        <taxon>Fungi</taxon>
        <taxon>Dikarya</taxon>
        <taxon>Ascomycota</taxon>
        <taxon>Pezizomycotina</taxon>
        <taxon>Eurotiomycetes</taxon>
        <taxon>Eurotiomycetidae</taxon>
        <taxon>Eurotiales</taxon>
        <taxon>Aspergillaceae</taxon>
        <taxon>Penicillium</taxon>
    </lineage>
</organism>
<keyword evidence="14" id="KW-0732">Signal</keyword>
<evidence type="ECO:0000256" key="4">
    <source>
        <dbReference type="ARBA" id="ARBA00022669"/>
    </source>
</evidence>
<dbReference type="SUPFAM" id="SSF51445">
    <property type="entry name" value="(Trans)glycosidases"/>
    <property type="match status" value="1"/>
</dbReference>
<keyword evidence="4 11" id="KW-0147">Chitin-binding</keyword>
<dbReference type="InterPro" id="IPR018371">
    <property type="entry name" value="Chitin-binding_1_CS"/>
</dbReference>
<comment type="caution">
    <text evidence="17">The sequence shown here is derived from an EMBL/GenBank/DDBJ whole genome shotgun (WGS) entry which is preliminary data.</text>
</comment>
<feature type="signal peptide" evidence="14">
    <location>
        <begin position="1"/>
        <end position="28"/>
    </location>
</feature>
<dbReference type="EMBL" id="JAAOZQ010000207">
    <property type="protein sequence ID" value="KAF7515085.1"/>
    <property type="molecule type" value="Genomic_DNA"/>
</dbReference>
<dbReference type="GO" id="GO:0000272">
    <property type="term" value="P:polysaccharide catabolic process"/>
    <property type="evidence" value="ECO:0007669"/>
    <property type="project" value="UniProtKB-KW"/>
</dbReference>
<gene>
    <name evidence="17" type="ORF">PCG10_003925</name>
</gene>
<feature type="disulfide bond" evidence="11">
    <location>
        <begin position="79"/>
        <end position="93"/>
    </location>
</feature>